<dbReference type="Proteomes" id="UP001056120">
    <property type="component" value="Linkage Group LG14"/>
</dbReference>
<protein>
    <submittedName>
        <fullName evidence="1">Uncharacterized protein</fullName>
    </submittedName>
</protein>
<comment type="caution">
    <text evidence="1">The sequence shown here is derived from an EMBL/GenBank/DDBJ whole genome shotgun (WGS) entry which is preliminary data.</text>
</comment>
<organism evidence="1 2">
    <name type="scientific">Smallanthus sonchifolius</name>
    <dbReference type="NCBI Taxonomy" id="185202"/>
    <lineage>
        <taxon>Eukaryota</taxon>
        <taxon>Viridiplantae</taxon>
        <taxon>Streptophyta</taxon>
        <taxon>Embryophyta</taxon>
        <taxon>Tracheophyta</taxon>
        <taxon>Spermatophyta</taxon>
        <taxon>Magnoliopsida</taxon>
        <taxon>eudicotyledons</taxon>
        <taxon>Gunneridae</taxon>
        <taxon>Pentapetalae</taxon>
        <taxon>asterids</taxon>
        <taxon>campanulids</taxon>
        <taxon>Asterales</taxon>
        <taxon>Asteraceae</taxon>
        <taxon>Asteroideae</taxon>
        <taxon>Heliantheae alliance</taxon>
        <taxon>Millerieae</taxon>
        <taxon>Smallanthus</taxon>
    </lineage>
</organism>
<proteinExistence type="predicted"/>
<name>A0ACB9GKY7_9ASTR</name>
<gene>
    <name evidence="1" type="ORF">L1987_42757</name>
</gene>
<evidence type="ECO:0000313" key="2">
    <source>
        <dbReference type="Proteomes" id="UP001056120"/>
    </source>
</evidence>
<reference evidence="2" key="1">
    <citation type="journal article" date="2022" name="Mol. Ecol. Resour.">
        <title>The genomes of chicory, endive, great burdock and yacon provide insights into Asteraceae palaeo-polyploidization history and plant inulin production.</title>
        <authorList>
            <person name="Fan W."/>
            <person name="Wang S."/>
            <person name="Wang H."/>
            <person name="Wang A."/>
            <person name="Jiang F."/>
            <person name="Liu H."/>
            <person name="Zhao H."/>
            <person name="Xu D."/>
            <person name="Zhang Y."/>
        </authorList>
    </citation>
    <scope>NUCLEOTIDE SEQUENCE [LARGE SCALE GENOMIC DNA]</scope>
    <source>
        <strain evidence="2">cv. Yunnan</strain>
    </source>
</reference>
<dbReference type="EMBL" id="CM042031">
    <property type="protein sequence ID" value="KAI3783671.1"/>
    <property type="molecule type" value="Genomic_DNA"/>
</dbReference>
<evidence type="ECO:0000313" key="1">
    <source>
        <dbReference type="EMBL" id="KAI3783671.1"/>
    </source>
</evidence>
<reference evidence="1 2" key="2">
    <citation type="journal article" date="2022" name="Mol. Ecol. Resour.">
        <title>The genomes of chicory, endive, great burdock and yacon provide insights into Asteraceae paleo-polyploidization history and plant inulin production.</title>
        <authorList>
            <person name="Fan W."/>
            <person name="Wang S."/>
            <person name="Wang H."/>
            <person name="Wang A."/>
            <person name="Jiang F."/>
            <person name="Liu H."/>
            <person name="Zhao H."/>
            <person name="Xu D."/>
            <person name="Zhang Y."/>
        </authorList>
    </citation>
    <scope>NUCLEOTIDE SEQUENCE [LARGE SCALE GENOMIC DNA]</scope>
    <source>
        <strain evidence="2">cv. Yunnan</strain>
        <tissue evidence="1">Leaves</tissue>
    </source>
</reference>
<sequence>MGVQELVLLLMLLFALCSPASFALVSKNLIPENTHENHTIFGSRGVMVNRSKYTTVLRGGGGGGRSGGDGGQSNTSPQGGGNGVVPVYAAGAAGYRRNHKGDSTTYTRCWKGRFAVLIATSSYLLLYPM</sequence>
<keyword evidence="2" id="KW-1185">Reference proteome</keyword>
<accession>A0ACB9GKY7</accession>